<dbReference type="AlphaFoldDB" id="A0A1M5W7N2"/>
<gene>
    <name evidence="1" type="ORF">SAMN05444388_1252</name>
</gene>
<evidence type="ECO:0000313" key="1">
    <source>
        <dbReference type="EMBL" id="SHH83496.1"/>
    </source>
</evidence>
<sequence>MGLNVVFSNFVSMKKVLAIFFISTYLISTTELGQLLKFPMLVEHYFEHKEKNPQISVMEFLVLHYEGNHLENHPHDDDYDQDQKLPFIMHGDVLSFCFVYPQPLFFESIHKIDIRESSKVVSFDDAFISNQFLSSIWQPPRSC</sequence>
<organism evidence="1 2">
    <name type="scientific">Flavobacterium johnsoniae</name>
    <name type="common">Cytophaga johnsonae</name>
    <dbReference type="NCBI Taxonomy" id="986"/>
    <lineage>
        <taxon>Bacteria</taxon>
        <taxon>Pseudomonadati</taxon>
        <taxon>Bacteroidota</taxon>
        <taxon>Flavobacteriia</taxon>
        <taxon>Flavobacteriales</taxon>
        <taxon>Flavobacteriaceae</taxon>
        <taxon>Flavobacterium</taxon>
    </lineage>
</organism>
<evidence type="ECO:0000313" key="2">
    <source>
        <dbReference type="Proteomes" id="UP000184112"/>
    </source>
</evidence>
<dbReference type="EMBL" id="FQWH01000025">
    <property type="protein sequence ID" value="SHH83496.1"/>
    <property type="molecule type" value="Genomic_DNA"/>
</dbReference>
<reference evidence="1 2" key="1">
    <citation type="submission" date="2016-11" db="EMBL/GenBank/DDBJ databases">
        <authorList>
            <person name="Jaros S."/>
            <person name="Januszkiewicz K."/>
            <person name="Wedrychowicz H."/>
        </authorList>
    </citation>
    <scope>NUCLEOTIDE SEQUENCE [LARGE SCALE GENOMIC DNA]</scope>
    <source>
        <strain evidence="1 2">DSM 6792</strain>
    </source>
</reference>
<accession>A0A1M5W7N2</accession>
<name>A0A1M5W7N2_FLAJO</name>
<dbReference type="Proteomes" id="UP000184112">
    <property type="component" value="Unassembled WGS sequence"/>
</dbReference>
<proteinExistence type="predicted"/>
<protein>
    <submittedName>
        <fullName evidence="1">Uncharacterized protein</fullName>
    </submittedName>
</protein>